<dbReference type="InterPro" id="IPR004089">
    <property type="entry name" value="MCPsignal_dom"/>
</dbReference>
<proteinExistence type="inferred from homology"/>
<dbReference type="PANTHER" id="PTHR32089">
    <property type="entry name" value="METHYL-ACCEPTING CHEMOTAXIS PROTEIN MCPB"/>
    <property type="match status" value="1"/>
</dbReference>
<dbReference type="STRING" id="39480.EUAN_01780"/>
<dbReference type="AlphaFoldDB" id="A0A1S1V9X2"/>
<evidence type="ECO:0000313" key="7">
    <source>
        <dbReference type="EMBL" id="OHW63314.1"/>
    </source>
</evidence>
<comment type="similarity">
    <text evidence="2">Belongs to the methyl-accepting chemotaxis (MCP) protein family.</text>
</comment>
<dbReference type="OrthoDB" id="1705747at2"/>
<evidence type="ECO:0000256" key="1">
    <source>
        <dbReference type="ARBA" id="ARBA00023224"/>
    </source>
</evidence>
<feature type="domain" description="Methyl-accepting transducer" evidence="5">
    <location>
        <begin position="278"/>
        <end position="536"/>
    </location>
</feature>
<keyword evidence="1 3" id="KW-0807">Transducer</keyword>
<evidence type="ECO:0000313" key="8">
    <source>
        <dbReference type="Proteomes" id="UP000180254"/>
    </source>
</evidence>
<dbReference type="RefSeq" id="WP_071060698.1">
    <property type="nucleotide sequence ID" value="NZ_MKIE01000001.1"/>
</dbReference>
<dbReference type="Gene3D" id="1.10.287.950">
    <property type="entry name" value="Methyl-accepting chemotaxis protein"/>
    <property type="match status" value="1"/>
</dbReference>
<evidence type="ECO:0000259" key="6">
    <source>
        <dbReference type="PROSITE" id="PS50885"/>
    </source>
</evidence>
<dbReference type="PANTHER" id="PTHR32089:SF112">
    <property type="entry name" value="LYSOZYME-LIKE PROTEIN-RELATED"/>
    <property type="match status" value="1"/>
</dbReference>
<dbReference type="Pfam" id="PF00015">
    <property type="entry name" value="MCPsignal"/>
    <property type="match status" value="1"/>
</dbReference>
<evidence type="ECO:0000259" key="5">
    <source>
        <dbReference type="PROSITE" id="PS50111"/>
    </source>
</evidence>
<accession>A0A1S1V9X2</accession>
<protein>
    <submittedName>
        <fullName evidence="7">Methyl-accepting chemotaxis protein 4</fullName>
    </submittedName>
</protein>
<feature type="transmembrane region" description="Helical" evidence="4">
    <location>
        <begin position="178"/>
        <end position="204"/>
    </location>
</feature>
<dbReference type="PRINTS" id="PR00260">
    <property type="entry name" value="CHEMTRNSDUCR"/>
</dbReference>
<dbReference type="PROSITE" id="PS50885">
    <property type="entry name" value="HAMP"/>
    <property type="match status" value="1"/>
</dbReference>
<dbReference type="SMART" id="SM00304">
    <property type="entry name" value="HAMP"/>
    <property type="match status" value="1"/>
</dbReference>
<dbReference type="EMBL" id="MKIE01000001">
    <property type="protein sequence ID" value="OHW63314.1"/>
    <property type="molecule type" value="Genomic_DNA"/>
</dbReference>
<feature type="domain" description="HAMP" evidence="6">
    <location>
        <begin position="211"/>
        <end position="259"/>
    </location>
</feature>
<keyword evidence="4" id="KW-0812">Transmembrane</keyword>
<reference evidence="7 8" key="1">
    <citation type="submission" date="2016-09" db="EMBL/GenBank/DDBJ databases">
        <title>Genome sequence of Eubacterium angustum.</title>
        <authorList>
            <person name="Poehlein A."/>
            <person name="Daniel R."/>
        </authorList>
    </citation>
    <scope>NUCLEOTIDE SEQUENCE [LARGE SCALE GENOMIC DNA]</scope>
    <source>
        <strain evidence="7 8">DSM 1989</strain>
    </source>
</reference>
<gene>
    <name evidence="7" type="primary">mcp4_1</name>
    <name evidence="7" type="ORF">EUAN_01780</name>
</gene>
<keyword evidence="4" id="KW-0472">Membrane</keyword>
<dbReference type="GO" id="GO:0006935">
    <property type="term" value="P:chemotaxis"/>
    <property type="evidence" value="ECO:0007669"/>
    <property type="project" value="InterPro"/>
</dbReference>
<dbReference type="SMART" id="SM00283">
    <property type="entry name" value="MA"/>
    <property type="match status" value="1"/>
</dbReference>
<dbReference type="GO" id="GO:0004888">
    <property type="term" value="F:transmembrane signaling receptor activity"/>
    <property type="evidence" value="ECO:0007669"/>
    <property type="project" value="InterPro"/>
</dbReference>
<dbReference type="CDD" id="cd06225">
    <property type="entry name" value="HAMP"/>
    <property type="match status" value="1"/>
</dbReference>
<feature type="transmembrane region" description="Helical" evidence="4">
    <location>
        <begin position="6"/>
        <end position="27"/>
    </location>
</feature>
<dbReference type="GO" id="GO:0007165">
    <property type="term" value="P:signal transduction"/>
    <property type="evidence" value="ECO:0007669"/>
    <property type="project" value="UniProtKB-KW"/>
</dbReference>
<keyword evidence="4" id="KW-1133">Transmembrane helix</keyword>
<evidence type="ECO:0000256" key="3">
    <source>
        <dbReference type="PROSITE-ProRule" id="PRU00284"/>
    </source>
</evidence>
<dbReference type="SUPFAM" id="SSF58104">
    <property type="entry name" value="Methyl-accepting chemotaxis protein (MCP) signaling domain"/>
    <property type="match status" value="1"/>
</dbReference>
<dbReference type="Gene3D" id="1.10.8.500">
    <property type="entry name" value="HAMP domain in histidine kinase"/>
    <property type="match status" value="1"/>
</dbReference>
<dbReference type="Pfam" id="PF00672">
    <property type="entry name" value="HAMP"/>
    <property type="match status" value="1"/>
</dbReference>
<dbReference type="GO" id="GO:0016020">
    <property type="term" value="C:membrane"/>
    <property type="evidence" value="ECO:0007669"/>
    <property type="project" value="InterPro"/>
</dbReference>
<dbReference type="Proteomes" id="UP000180254">
    <property type="component" value="Unassembled WGS sequence"/>
</dbReference>
<organism evidence="7 8">
    <name type="scientific">Andreesenia angusta</name>
    <dbReference type="NCBI Taxonomy" id="39480"/>
    <lineage>
        <taxon>Bacteria</taxon>
        <taxon>Bacillati</taxon>
        <taxon>Bacillota</taxon>
        <taxon>Tissierellia</taxon>
        <taxon>Tissierellales</taxon>
        <taxon>Gottschalkiaceae</taxon>
        <taxon>Andreesenia</taxon>
    </lineage>
</organism>
<evidence type="ECO:0000256" key="2">
    <source>
        <dbReference type="ARBA" id="ARBA00029447"/>
    </source>
</evidence>
<name>A0A1S1V9X2_9FIRM</name>
<evidence type="ECO:0000256" key="4">
    <source>
        <dbReference type="SAM" id="Phobius"/>
    </source>
</evidence>
<dbReference type="InterPro" id="IPR004090">
    <property type="entry name" value="Chemotax_Me-accpt_rcpt"/>
</dbReference>
<sequence>MKISSFLKLAGSVFMALLLMLGVNLYLMNQSFDELKASSQRQVDFLTLGQQITDSSDYLTDKIKSYVETGDKSHYDNYWKELNETKTMEKAITKLTELGALKEELALVEESVENSDALVVTEEKAMEAVAKGDLELARSLIFSETYESDKAIIDKPIEDFKSKLNERALSELKAAEDAVFLSIVFMVALIVILAILVLGVFVFITKKVGSLNEVGKILKELESSGGDLTARVDFSGKDEIGSISQSFNKVLESLQGMLISIRDESEQVLQASVSLSGGMESLDVSIEEISATTEEISAGMEETAAASEEMNATSEEIESAVEAIATKAQEGAVSAGEIRDRADSLKSTAISSQRKATEIYQNTRADLLSAIEQSKSVDKIGELSEAIMDITEQTNLLALNSAIEAARAGEAGKGFAVVAGEIKKLADDSKNTALEIQNIIGTVVSSVQNLANSSQEILEFINSQVVSDYEMLVETGNKYSGDAEMVETLVNELSATSEELLASIHTMIRSIGEVTNATNDSATGITDIATGSTEMLGMSKNMVDQIEKSKKSIENLFTKIDNFKLS</sequence>
<dbReference type="InterPro" id="IPR003660">
    <property type="entry name" value="HAMP_dom"/>
</dbReference>
<dbReference type="PROSITE" id="PS50111">
    <property type="entry name" value="CHEMOTAXIS_TRANSDUC_2"/>
    <property type="match status" value="1"/>
</dbReference>
<comment type="caution">
    <text evidence="7">The sequence shown here is derived from an EMBL/GenBank/DDBJ whole genome shotgun (WGS) entry which is preliminary data.</text>
</comment>
<keyword evidence="8" id="KW-1185">Reference proteome</keyword>